<organism evidence="1 2">
    <name type="scientific">Candidatus Beckwithbacteria bacterium GW2011_GWB1_47_15</name>
    <dbReference type="NCBI Taxonomy" id="1618371"/>
    <lineage>
        <taxon>Bacteria</taxon>
        <taxon>Candidatus Beckwithiibacteriota</taxon>
    </lineage>
</organism>
<proteinExistence type="predicted"/>
<gene>
    <name evidence="1" type="ORF">UX85_C0004G0139</name>
</gene>
<sequence>MTNSISKDLLQPPEGLRDDLQALIKYTQQPDLAGALSSLNVKTVLEVGPGYNAHVLGQIHQAFAKLGQPTRNHLFSVDPEHPLRDIFGVILKEYQADPNDITIIENNLEDVTATLGSQFDLVISRGVITAGAGMFTKQDPEAGRKQGFSLLKATHQCLNPDNPNSAAIFSTKTPGNLLPFLQSELEGIGLKTVFFKKADTEDAQDWIEILQEDGIFPNGTQEKFFSLVVCQRK</sequence>
<dbReference type="SUPFAM" id="SSF53335">
    <property type="entry name" value="S-adenosyl-L-methionine-dependent methyltransferases"/>
    <property type="match status" value="1"/>
</dbReference>
<dbReference type="InterPro" id="IPR029063">
    <property type="entry name" value="SAM-dependent_MTases_sf"/>
</dbReference>
<comment type="caution">
    <text evidence="1">The sequence shown here is derived from an EMBL/GenBank/DDBJ whole genome shotgun (WGS) entry which is preliminary data.</text>
</comment>
<dbReference type="AlphaFoldDB" id="A0A0G1RVR3"/>
<evidence type="ECO:0000313" key="1">
    <source>
        <dbReference type="EMBL" id="KKU61217.1"/>
    </source>
</evidence>
<protein>
    <submittedName>
        <fullName evidence="1">Uncharacterized protein</fullName>
    </submittedName>
</protein>
<dbReference type="Proteomes" id="UP000033860">
    <property type="component" value="Unassembled WGS sequence"/>
</dbReference>
<evidence type="ECO:0000313" key="2">
    <source>
        <dbReference type="Proteomes" id="UP000033860"/>
    </source>
</evidence>
<reference evidence="1 2" key="1">
    <citation type="journal article" date="2015" name="Nature">
        <title>rRNA introns, odd ribosomes, and small enigmatic genomes across a large radiation of phyla.</title>
        <authorList>
            <person name="Brown C.T."/>
            <person name="Hug L.A."/>
            <person name="Thomas B.C."/>
            <person name="Sharon I."/>
            <person name="Castelle C.J."/>
            <person name="Singh A."/>
            <person name="Wilkins M.J."/>
            <person name="Williams K.H."/>
            <person name="Banfield J.F."/>
        </authorList>
    </citation>
    <scope>NUCLEOTIDE SEQUENCE [LARGE SCALE GENOMIC DNA]</scope>
</reference>
<dbReference type="EMBL" id="LCNT01000004">
    <property type="protein sequence ID" value="KKU61217.1"/>
    <property type="molecule type" value="Genomic_DNA"/>
</dbReference>
<accession>A0A0G1RVR3</accession>
<name>A0A0G1RVR3_9BACT</name>